<organism evidence="2 3">
    <name type="scientific">Paenibacillus radicis</name>
    <name type="common">ex Xue et al. 2023</name>
    <dbReference type="NCBI Taxonomy" id="2972489"/>
    <lineage>
        <taxon>Bacteria</taxon>
        <taxon>Bacillati</taxon>
        <taxon>Bacillota</taxon>
        <taxon>Bacilli</taxon>
        <taxon>Bacillales</taxon>
        <taxon>Paenibacillaceae</taxon>
        <taxon>Paenibacillus</taxon>
    </lineage>
</organism>
<gene>
    <name evidence="2" type="ORF">NV381_32030</name>
</gene>
<reference evidence="2 3" key="1">
    <citation type="submission" date="2022-08" db="EMBL/GenBank/DDBJ databases">
        <title>Paenibacillus endoradicis sp. nov., Paenibacillus radicibacter sp. nov and Paenibacillus pararadicis sp. nov., three cold-adapted plant growth-promoting bacteria isolated from root of Larix gmelinii in Great Khingan.</title>
        <authorList>
            <person name="Xue H."/>
        </authorList>
    </citation>
    <scope>NUCLEOTIDE SEQUENCE [LARGE SCALE GENOMIC DNA]</scope>
    <source>
        <strain evidence="2 3">N5-1-1-5</strain>
    </source>
</reference>
<keyword evidence="3" id="KW-1185">Reference proteome</keyword>
<dbReference type="Gene3D" id="2.60.120.560">
    <property type="entry name" value="Exo-inulinase, domain 1"/>
    <property type="match status" value="1"/>
</dbReference>
<dbReference type="InterPro" id="IPR013320">
    <property type="entry name" value="ConA-like_dom_sf"/>
</dbReference>
<evidence type="ECO:0000313" key="2">
    <source>
        <dbReference type="EMBL" id="MCR8635829.1"/>
    </source>
</evidence>
<evidence type="ECO:0000313" key="3">
    <source>
        <dbReference type="Proteomes" id="UP001300012"/>
    </source>
</evidence>
<sequence length="413" mass="44272">MPNAEDANYDHASTFATVRSLNPDAVMSYNHFMGTGAEDTANTETAAGAHYWEQEDFGSFVPYRSDPWAHSIGVMLGTNWGTTDSMPLVNLLNMISTLGAVGVTVNLAMGPDITGQFTKDQINKLQQIGNWLIPRKPYMSGALPNLDAAVSGYGGLSYVNTVGGNNTVHLLTGSKSKVALPASIDLNMTGVTAVKLAPGGTSIPFTSNGNKTTINLAGVAQDTYDTMISVEGGGVPTLFNAYFTDGTSTGWTVEAGSWSVITDAQNVKSASNKVFTNTNTTSKANAGSTSWTDYTTKVKIKIESAVGTSNQSAGFSTRYTDSNNRYNFLYHHDTKTLRIMKYVSGTGTVLATQSYTLNDGNWYNWKVEMNGSSIKWYINDALVLSTTDSSLTSGKIAIHTNNTTARFDNITVK</sequence>
<name>A0ABT1YRM7_9BACL</name>
<dbReference type="SUPFAM" id="SSF49899">
    <property type="entry name" value="Concanavalin A-like lectins/glucanases"/>
    <property type="match status" value="1"/>
</dbReference>
<feature type="domain" description="3-keto-alpha-glucoside-1,2-lyase/3-keto-2-hydroxy-glucal hydratase" evidence="1">
    <location>
        <begin position="245"/>
        <end position="413"/>
    </location>
</feature>
<dbReference type="EMBL" id="JANQBD010000032">
    <property type="protein sequence ID" value="MCR8635829.1"/>
    <property type="molecule type" value="Genomic_DNA"/>
</dbReference>
<dbReference type="RefSeq" id="WP_258217373.1">
    <property type="nucleotide sequence ID" value="NZ_JANQBD010000032.1"/>
</dbReference>
<dbReference type="Proteomes" id="UP001300012">
    <property type="component" value="Unassembled WGS sequence"/>
</dbReference>
<comment type="caution">
    <text evidence="2">The sequence shown here is derived from an EMBL/GenBank/DDBJ whole genome shotgun (WGS) entry which is preliminary data.</text>
</comment>
<proteinExistence type="predicted"/>
<dbReference type="InterPro" id="IPR010496">
    <property type="entry name" value="AL/BT2_dom"/>
</dbReference>
<protein>
    <submittedName>
        <fullName evidence="2">DUF1080 domain-containing protein</fullName>
    </submittedName>
</protein>
<dbReference type="Gene3D" id="3.20.20.80">
    <property type="entry name" value="Glycosidases"/>
    <property type="match status" value="1"/>
</dbReference>
<accession>A0ABT1YRM7</accession>
<evidence type="ECO:0000259" key="1">
    <source>
        <dbReference type="Pfam" id="PF06439"/>
    </source>
</evidence>
<dbReference type="Pfam" id="PF06439">
    <property type="entry name" value="3keto-disac_hyd"/>
    <property type="match status" value="1"/>
</dbReference>